<dbReference type="SUPFAM" id="SSF49373">
    <property type="entry name" value="Invasin/intimin cell-adhesion fragments"/>
    <property type="match status" value="1"/>
</dbReference>
<feature type="chain" id="PRO_5012917438" description="BIG2 domain-containing protein" evidence="2">
    <location>
        <begin position="20"/>
        <end position="736"/>
    </location>
</feature>
<comment type="caution">
    <text evidence="6">The sequence shown here is derived from an EMBL/GenBank/DDBJ whole genome shotgun (WGS) entry which is preliminary data.</text>
</comment>
<dbReference type="Pfam" id="PF02368">
    <property type="entry name" value="Big_2"/>
    <property type="match status" value="1"/>
</dbReference>
<dbReference type="InterPro" id="IPR008964">
    <property type="entry name" value="Invasin/intimin_cell_adhesion"/>
</dbReference>
<dbReference type="PANTHER" id="PTHR35889:SF3">
    <property type="entry name" value="F-BOX DOMAIN-CONTAINING PROTEIN"/>
    <property type="match status" value="1"/>
</dbReference>
<keyword evidence="2" id="KW-0732">Signal</keyword>
<evidence type="ECO:0000313" key="6">
    <source>
        <dbReference type="EMBL" id="OWK36512.1"/>
    </source>
</evidence>
<dbReference type="InterPro" id="IPR022655">
    <property type="entry name" value="DUF1553"/>
</dbReference>
<dbReference type="InterPro" id="IPR003343">
    <property type="entry name" value="Big_2"/>
</dbReference>
<dbReference type="Pfam" id="PF07583">
    <property type="entry name" value="PSCyt2"/>
    <property type="match status" value="1"/>
</dbReference>
<dbReference type="EMBL" id="NIDE01000017">
    <property type="protein sequence ID" value="OWK36512.1"/>
    <property type="molecule type" value="Genomic_DNA"/>
</dbReference>
<dbReference type="AlphaFoldDB" id="A0A225D4T9"/>
<organism evidence="6 7">
    <name type="scientific">Fimbriiglobus ruber</name>
    <dbReference type="NCBI Taxonomy" id="1908690"/>
    <lineage>
        <taxon>Bacteria</taxon>
        <taxon>Pseudomonadati</taxon>
        <taxon>Planctomycetota</taxon>
        <taxon>Planctomycetia</taxon>
        <taxon>Gemmatales</taxon>
        <taxon>Gemmataceae</taxon>
        <taxon>Fimbriiglobus</taxon>
    </lineage>
</organism>
<evidence type="ECO:0000256" key="2">
    <source>
        <dbReference type="SAM" id="SignalP"/>
    </source>
</evidence>
<evidence type="ECO:0000259" key="3">
    <source>
        <dbReference type="Pfam" id="PF02368"/>
    </source>
</evidence>
<dbReference type="RefSeq" id="WP_088259497.1">
    <property type="nucleotide sequence ID" value="NZ_NIDE01000017.1"/>
</dbReference>
<evidence type="ECO:0000259" key="5">
    <source>
        <dbReference type="Pfam" id="PF07587"/>
    </source>
</evidence>
<feature type="domain" description="DUF1549" evidence="4">
    <location>
        <begin position="233"/>
        <end position="424"/>
    </location>
</feature>
<keyword evidence="7" id="KW-1185">Reference proteome</keyword>
<feature type="signal peptide" evidence="2">
    <location>
        <begin position="1"/>
        <end position="19"/>
    </location>
</feature>
<gene>
    <name evidence="6" type="ORF">FRUB_09075</name>
</gene>
<dbReference type="Gene3D" id="2.60.40.1080">
    <property type="match status" value="1"/>
</dbReference>
<reference evidence="7" key="1">
    <citation type="submission" date="2017-06" db="EMBL/GenBank/DDBJ databases">
        <title>Genome analysis of Fimbriiglobus ruber SP5, the first member of the order Planctomycetales with confirmed chitinolytic capability.</title>
        <authorList>
            <person name="Ravin N.V."/>
            <person name="Rakitin A.L."/>
            <person name="Ivanova A.A."/>
            <person name="Beletsky A.V."/>
            <person name="Kulichevskaya I.S."/>
            <person name="Mardanov A.V."/>
            <person name="Dedysh S.N."/>
        </authorList>
    </citation>
    <scope>NUCLEOTIDE SEQUENCE [LARGE SCALE GENOMIC DNA]</scope>
    <source>
        <strain evidence="7">SP5</strain>
    </source>
</reference>
<evidence type="ECO:0000313" key="7">
    <source>
        <dbReference type="Proteomes" id="UP000214646"/>
    </source>
</evidence>
<feature type="domain" description="DUF1553" evidence="5">
    <location>
        <begin position="482"/>
        <end position="707"/>
    </location>
</feature>
<sequence>MFRFALICLPLFVAAPVRGAEAAAPSFLNEVVPVLTKQGCSQGSCHGKGAGQNGFRLSLRGYAPDQDFRWLTREFDGRRLDAADPSRSLLLLKATGQVPHEGGRLFGTGDREFQTLLAWLSAGAPGPNAADAKITKLEVTPGDKVMAVGQTEQLTAWATFSDGSRRDVTWLTKFETNDAAVAGVSFTGQVKAKRNGATAIRAAFLTEVAVATFAVPFEKSVDPKLFVAKNNFVDEHVFAKLRDLRIEPSDLSPDEEFIRRAFLDTTGTLPTADEVRAFTADTAADKRAKLIDALLARPEFVDYWTLFLGDLFQNRKERDHDVRGVKGVRQFHEWLRKQVAVNRPWDELARDVLTATGKNTVSPAVGYYIVIVGEHNETEKSEVAESVAQAFLGTRIGCARCHNHPLEKYTQDDFYHFAAYFSRVKLERKESKQGPTTLMVAHRDPNQAKNPVGVNQPRTGQFMKPQPLDRSVADVKPTDDPRAKLAGWMTDPKNEFFAGAMVNRVWRHLLGVGLVEPVDDLRATNPPTNPALWAALKQEFVGHKYDLKHLIRVILNSRAYQLTSATKPGNETDSRFYSHYYARRLPAEVLLDALTSATGVGEKFDGYPEGVRAVQIPDPHAYSQFLKMFGSSERVTSCACERNGEVTLPQLLNLQNGDRLLAKLRDGSGALAKLLKDAKSDDALTEELFLRTLSRRPTADEQAAVKRAVAAGDPRDEVYRDLFWALLNAKSFAFNH</sequence>
<protein>
    <recommendedName>
        <fullName evidence="8">BIG2 domain-containing protein</fullName>
    </recommendedName>
</protein>
<accession>A0A225D4T9</accession>
<proteinExistence type="predicted"/>
<feature type="domain" description="BIG2" evidence="3">
    <location>
        <begin position="135"/>
        <end position="202"/>
    </location>
</feature>
<dbReference type="PANTHER" id="PTHR35889">
    <property type="entry name" value="CYCLOINULO-OLIGOSACCHARIDE FRUCTANOTRANSFERASE-RELATED"/>
    <property type="match status" value="1"/>
</dbReference>
<name>A0A225D4T9_9BACT</name>
<dbReference type="Proteomes" id="UP000214646">
    <property type="component" value="Unassembled WGS sequence"/>
</dbReference>
<evidence type="ECO:0000256" key="1">
    <source>
        <dbReference type="SAM" id="MobiDB-lite"/>
    </source>
</evidence>
<dbReference type="OrthoDB" id="230308at2"/>
<dbReference type="Pfam" id="PF07587">
    <property type="entry name" value="PSD1"/>
    <property type="match status" value="1"/>
</dbReference>
<evidence type="ECO:0008006" key="8">
    <source>
        <dbReference type="Google" id="ProtNLM"/>
    </source>
</evidence>
<feature type="region of interest" description="Disordered" evidence="1">
    <location>
        <begin position="446"/>
        <end position="465"/>
    </location>
</feature>
<evidence type="ECO:0000259" key="4">
    <source>
        <dbReference type="Pfam" id="PF07583"/>
    </source>
</evidence>
<dbReference type="InterPro" id="IPR011444">
    <property type="entry name" value="DUF1549"/>
</dbReference>